<dbReference type="InterPro" id="IPR052913">
    <property type="entry name" value="Glycopeptide_resist_protein"/>
</dbReference>
<keyword evidence="5" id="KW-1185">Reference proteome</keyword>
<dbReference type="Pfam" id="PF12229">
    <property type="entry name" value="PG_binding_4"/>
    <property type="match status" value="1"/>
</dbReference>
<evidence type="ECO:0000256" key="2">
    <source>
        <dbReference type="SAM" id="Phobius"/>
    </source>
</evidence>
<accession>A0A1W1UJF8</accession>
<dbReference type="PANTHER" id="PTHR35788">
    <property type="entry name" value="EXPORTED PROTEIN-RELATED"/>
    <property type="match status" value="1"/>
</dbReference>
<name>A0A1W1UJF8_DESTI</name>
<evidence type="ECO:0000256" key="1">
    <source>
        <dbReference type="SAM" id="MobiDB-lite"/>
    </source>
</evidence>
<keyword evidence="2" id="KW-1133">Transmembrane helix</keyword>
<dbReference type="Proteomes" id="UP000192731">
    <property type="component" value="Unassembled WGS sequence"/>
</dbReference>
<dbReference type="Pfam" id="PF04294">
    <property type="entry name" value="VanW"/>
    <property type="match status" value="1"/>
</dbReference>
<sequence length="497" mass="56312">MRKNKDNFRIYIIVFLVLFFSALHTLTLLFIPPNMQVNNIKLGMVKKSELDSVLEKTLSNFEQNKVHITYKDQSKTYTLSDLGISVDRLKTKQEILAASKPNIINFFTTLKDGKEFKPSCVTNTEKFYDSLEIFEDNTAKKPINAYYKYQHGKVVIVNEVPGYILAKDNLLQELLDDPFKENLELSLSLEYVQPEITKEILNTQGVNEIVSSYRTSFNPSNKSRSTNLQLAVNAINGTVIAPNEIFSFNNVVGQRTAQRGYQNSIVFENGIMVSGLGGGICQVSTTLYNAVLLGDYKIIERSNHSITIPYADPSRDATVAWGYQDFKFQNQTDRHLFIHSEVQGNQVVFNIFSTKVPNKKVTLESVVISRESNKCRSKLIKKVYYNNNLSHTYTVSTDTYKLSSSPSLKPDKPKKTIKETMSTENIRSNIVSAPKSTNKTEVQSNESKNTQKPAEPPTPMEQKEPPKPVEPKEQKENNTLPKTNDTLNQNEPTQSED</sequence>
<dbReference type="InterPro" id="IPR007391">
    <property type="entry name" value="Vancomycin_resist_VanW"/>
</dbReference>
<evidence type="ECO:0000259" key="3">
    <source>
        <dbReference type="Pfam" id="PF12229"/>
    </source>
</evidence>
<feature type="region of interest" description="Disordered" evidence="1">
    <location>
        <begin position="400"/>
        <end position="497"/>
    </location>
</feature>
<protein>
    <submittedName>
        <fullName evidence="4">Putative peptidoglycan binding domain-containing protein</fullName>
    </submittedName>
</protein>
<feature type="compositionally biased region" description="Polar residues" evidence="1">
    <location>
        <begin position="419"/>
        <end position="452"/>
    </location>
</feature>
<organism evidence="4 5">
    <name type="scientific">Desulfonispora thiosulfatigenes DSM 11270</name>
    <dbReference type="NCBI Taxonomy" id="656914"/>
    <lineage>
        <taxon>Bacteria</taxon>
        <taxon>Bacillati</taxon>
        <taxon>Bacillota</taxon>
        <taxon>Clostridia</taxon>
        <taxon>Eubacteriales</taxon>
        <taxon>Peptococcaceae</taxon>
        <taxon>Desulfonispora</taxon>
    </lineage>
</organism>
<feature type="compositionally biased region" description="Basic and acidic residues" evidence="1">
    <location>
        <begin position="409"/>
        <end position="418"/>
    </location>
</feature>
<keyword evidence="2" id="KW-0472">Membrane</keyword>
<keyword evidence="2" id="KW-0812">Transmembrane</keyword>
<feature type="domain" description="YoaR-like putative peptidoglycan binding" evidence="3">
    <location>
        <begin position="76"/>
        <end position="176"/>
    </location>
</feature>
<feature type="compositionally biased region" description="Basic and acidic residues" evidence="1">
    <location>
        <begin position="461"/>
        <end position="476"/>
    </location>
</feature>
<feature type="transmembrane region" description="Helical" evidence="2">
    <location>
        <begin position="12"/>
        <end position="31"/>
    </location>
</feature>
<gene>
    <name evidence="4" type="ORF">SAMN00017405_2049</name>
</gene>
<dbReference type="PANTHER" id="PTHR35788:SF1">
    <property type="entry name" value="EXPORTED PROTEIN"/>
    <property type="match status" value="1"/>
</dbReference>
<reference evidence="4 5" key="1">
    <citation type="submission" date="2017-04" db="EMBL/GenBank/DDBJ databases">
        <authorList>
            <person name="Afonso C.L."/>
            <person name="Miller P.J."/>
            <person name="Scott M.A."/>
            <person name="Spackman E."/>
            <person name="Goraichik I."/>
            <person name="Dimitrov K.M."/>
            <person name="Suarez D.L."/>
            <person name="Swayne D.E."/>
        </authorList>
    </citation>
    <scope>NUCLEOTIDE SEQUENCE [LARGE SCALE GENOMIC DNA]</scope>
    <source>
        <strain evidence="4 5">DSM 11270</strain>
    </source>
</reference>
<dbReference type="OrthoDB" id="9797191at2"/>
<dbReference type="EMBL" id="FWWT01000006">
    <property type="protein sequence ID" value="SMB81236.1"/>
    <property type="molecule type" value="Genomic_DNA"/>
</dbReference>
<dbReference type="InterPro" id="IPR022029">
    <property type="entry name" value="YoaR-like_PG-bd"/>
</dbReference>
<evidence type="ECO:0000313" key="5">
    <source>
        <dbReference type="Proteomes" id="UP000192731"/>
    </source>
</evidence>
<evidence type="ECO:0000313" key="4">
    <source>
        <dbReference type="EMBL" id="SMB81236.1"/>
    </source>
</evidence>
<dbReference type="AlphaFoldDB" id="A0A1W1UJF8"/>
<dbReference type="STRING" id="656914.SAMN00017405_2049"/>
<dbReference type="RefSeq" id="WP_084052079.1">
    <property type="nucleotide sequence ID" value="NZ_FWWT01000006.1"/>
</dbReference>
<feature type="compositionally biased region" description="Polar residues" evidence="1">
    <location>
        <begin position="477"/>
        <end position="497"/>
    </location>
</feature>
<proteinExistence type="predicted"/>